<dbReference type="AlphaFoldDB" id="A0A1L0DSQ8"/>
<dbReference type="PANTHER" id="PTHR15642">
    <property type="entry name" value="CYTOCHROME C OXIDASE ASSEMBLY FACTOR 3, MITOCHONDRIAL"/>
    <property type="match status" value="1"/>
</dbReference>
<keyword evidence="6 9" id="KW-1133">Transmembrane helix</keyword>
<keyword evidence="9" id="KW-0999">Mitochondrion inner membrane</keyword>
<evidence type="ECO:0000313" key="10">
    <source>
        <dbReference type="EMBL" id="SGZ55390.1"/>
    </source>
</evidence>
<keyword evidence="8 9" id="KW-0472">Membrane</keyword>
<comment type="function">
    <text evidence="1 9">Required for assembly of cytochrome c oxidase (complex IV).</text>
</comment>
<dbReference type="InterPro" id="IPR041752">
    <property type="entry name" value="Coa3"/>
</dbReference>
<keyword evidence="5 9" id="KW-0812">Transmembrane</keyword>
<organism evidence="10 11">
    <name type="scientific">Sungouiella intermedia</name>
    <dbReference type="NCBI Taxonomy" id="45354"/>
    <lineage>
        <taxon>Eukaryota</taxon>
        <taxon>Fungi</taxon>
        <taxon>Dikarya</taxon>
        <taxon>Ascomycota</taxon>
        <taxon>Saccharomycotina</taxon>
        <taxon>Pichiomycetes</taxon>
        <taxon>Metschnikowiaceae</taxon>
        <taxon>Sungouiella</taxon>
    </lineage>
</organism>
<evidence type="ECO:0000256" key="4">
    <source>
        <dbReference type="ARBA" id="ARBA00011351"/>
    </source>
</evidence>
<dbReference type="Proteomes" id="UP000182259">
    <property type="component" value="Chromosome IV"/>
</dbReference>
<protein>
    <recommendedName>
        <fullName evidence="9">Cytochrome c oxidase assembly factor 3</fullName>
    </recommendedName>
</protein>
<dbReference type="GO" id="GO:0005743">
    <property type="term" value="C:mitochondrial inner membrane"/>
    <property type="evidence" value="ECO:0007669"/>
    <property type="project" value="UniProtKB-SubCell"/>
</dbReference>
<evidence type="ECO:0000256" key="1">
    <source>
        <dbReference type="ARBA" id="ARBA00003064"/>
    </source>
</evidence>
<evidence type="ECO:0000256" key="6">
    <source>
        <dbReference type="ARBA" id="ARBA00022989"/>
    </source>
</evidence>
<gene>
    <name evidence="10" type="ORF">SAMEA4029009_CIC11G00000000243</name>
</gene>
<sequence>MAVIGAPKGHNRYRDPKTYQMTPALYRVRKPFFWRNFVGFFLVSAIPLGVYMYTWNVLSKDEFADIPIPPISDEELAKLKKEYELKSRNRWVPCT</sequence>
<evidence type="ECO:0000256" key="9">
    <source>
        <dbReference type="RuleBase" id="RU367056"/>
    </source>
</evidence>
<name>A0A1L0DSQ8_9ASCO</name>
<comment type="subcellular location">
    <subcellularLocation>
        <location evidence="2">Mitochondrion inner membrane</location>
        <topology evidence="2">Single-pass membrane protein</topology>
    </subcellularLocation>
</comment>
<proteinExistence type="inferred from homology"/>
<dbReference type="EMBL" id="LT635767">
    <property type="protein sequence ID" value="SGZ55390.1"/>
    <property type="molecule type" value="Genomic_DNA"/>
</dbReference>
<evidence type="ECO:0000256" key="8">
    <source>
        <dbReference type="ARBA" id="ARBA00023136"/>
    </source>
</evidence>
<dbReference type="GO" id="GO:0033617">
    <property type="term" value="P:mitochondrial respiratory chain complex IV assembly"/>
    <property type="evidence" value="ECO:0007669"/>
    <property type="project" value="UniProtKB-UniRule"/>
</dbReference>
<comment type="subunit">
    <text evidence="4 9">Component of 250-400 kDa complexes called cytochrome oxidase assembly intermediates or COA complexes.</text>
</comment>
<evidence type="ECO:0000256" key="3">
    <source>
        <dbReference type="ARBA" id="ARBA00007035"/>
    </source>
</evidence>
<reference evidence="10 11" key="1">
    <citation type="submission" date="2016-10" db="EMBL/GenBank/DDBJ databases">
        <authorList>
            <person name="de Groot N.N."/>
        </authorList>
    </citation>
    <scope>NUCLEOTIDE SEQUENCE [LARGE SCALE GENOMIC DNA]</scope>
    <source>
        <strain evidence="10 11">PYCC 4715</strain>
    </source>
</reference>
<evidence type="ECO:0000313" key="11">
    <source>
        <dbReference type="Proteomes" id="UP000182259"/>
    </source>
</evidence>
<keyword evidence="7 9" id="KW-0496">Mitochondrion</keyword>
<evidence type="ECO:0000256" key="5">
    <source>
        <dbReference type="ARBA" id="ARBA00022692"/>
    </source>
</evidence>
<accession>A0A1L0DSQ8</accession>
<evidence type="ECO:0000256" key="2">
    <source>
        <dbReference type="ARBA" id="ARBA00004434"/>
    </source>
</evidence>
<comment type="similarity">
    <text evidence="3 9">Belongs to the COA3 family.</text>
</comment>
<evidence type="ECO:0000256" key="7">
    <source>
        <dbReference type="ARBA" id="ARBA00023128"/>
    </source>
</evidence>
<dbReference type="PANTHER" id="PTHR15642:SF3">
    <property type="entry name" value="CYTOCHROME C OXIDASE ASSEMBLY FACTOR 3 HOMOLOG, MITOCHONDRIAL"/>
    <property type="match status" value="1"/>
</dbReference>
<feature type="transmembrane region" description="Helical" evidence="9">
    <location>
        <begin position="32"/>
        <end position="53"/>
    </location>
</feature>